<evidence type="ECO:0008006" key="2">
    <source>
        <dbReference type="Google" id="ProtNLM"/>
    </source>
</evidence>
<reference evidence="1" key="1">
    <citation type="submission" date="2020-04" db="EMBL/GenBank/DDBJ databases">
        <authorList>
            <person name="Chiriac C."/>
            <person name="Salcher M."/>
            <person name="Ghai R."/>
            <person name="Kavagutti S V."/>
        </authorList>
    </citation>
    <scope>NUCLEOTIDE SEQUENCE</scope>
</reference>
<name>A0A6J5P0E4_9CAUD</name>
<protein>
    <recommendedName>
        <fullName evidence="2">Tail completion protein</fullName>
    </recommendedName>
</protein>
<accession>A0A6J5P0E4</accession>
<gene>
    <name evidence="1" type="ORF">UFOVP803_17</name>
</gene>
<dbReference type="EMBL" id="LR796747">
    <property type="protein sequence ID" value="CAB4163406.1"/>
    <property type="molecule type" value="Genomic_DNA"/>
</dbReference>
<proteinExistence type="predicted"/>
<sequence length="131" mass="13593">MPTPTSIAVNVRGTLATALSSVAASVYSSVPESVIPPACVIVYDSPMMESNLIGKSSVRVKLNFVISAAVAFNNNAGALDNLEKLIISILAVMPSGYVVGNVQTPQVISLGSSNLLSADLSVSTYYTQQTI</sequence>
<organism evidence="1">
    <name type="scientific">uncultured Caudovirales phage</name>
    <dbReference type="NCBI Taxonomy" id="2100421"/>
    <lineage>
        <taxon>Viruses</taxon>
        <taxon>Duplodnaviria</taxon>
        <taxon>Heunggongvirae</taxon>
        <taxon>Uroviricota</taxon>
        <taxon>Caudoviricetes</taxon>
        <taxon>Peduoviridae</taxon>
        <taxon>Maltschvirus</taxon>
        <taxon>Maltschvirus maltsch</taxon>
    </lineage>
</organism>
<evidence type="ECO:0000313" key="1">
    <source>
        <dbReference type="EMBL" id="CAB4163406.1"/>
    </source>
</evidence>